<dbReference type="Proteomes" id="UP000008237">
    <property type="component" value="Unassembled WGS sequence"/>
</dbReference>
<gene>
    <name evidence="3" type="ORF">EAI_04475</name>
</gene>
<protein>
    <submittedName>
        <fullName evidence="3">Fatty acid synthase</fullName>
    </submittedName>
</protein>
<dbReference type="GO" id="GO:0006633">
    <property type="term" value="P:fatty acid biosynthetic process"/>
    <property type="evidence" value="ECO:0007669"/>
    <property type="project" value="TreeGrafter"/>
</dbReference>
<dbReference type="OrthoDB" id="329835at2759"/>
<name>E2BW12_HARSA</name>
<dbReference type="Gene3D" id="3.40.47.10">
    <property type="match status" value="1"/>
</dbReference>
<dbReference type="PANTHER" id="PTHR43775">
    <property type="entry name" value="FATTY ACID SYNTHASE"/>
    <property type="match status" value="1"/>
</dbReference>
<evidence type="ECO:0000256" key="1">
    <source>
        <dbReference type="RuleBase" id="RU003694"/>
    </source>
</evidence>
<dbReference type="Pfam" id="PF02801">
    <property type="entry name" value="Ketoacyl-synt_C"/>
    <property type="match status" value="1"/>
</dbReference>
<evidence type="ECO:0000259" key="2">
    <source>
        <dbReference type="PROSITE" id="PS52004"/>
    </source>
</evidence>
<evidence type="ECO:0000313" key="3">
    <source>
        <dbReference type="EMBL" id="EFN80119.1"/>
    </source>
</evidence>
<dbReference type="InterPro" id="IPR050091">
    <property type="entry name" value="PKS_NRPS_Biosynth_Enz"/>
</dbReference>
<dbReference type="InterPro" id="IPR020841">
    <property type="entry name" value="PKS_Beta-ketoAc_synthase_dom"/>
</dbReference>
<dbReference type="InterPro" id="IPR014030">
    <property type="entry name" value="Ketoacyl_synth_N"/>
</dbReference>
<dbReference type="OMA" id="NTIRCII"/>
<dbReference type="CDD" id="cd00833">
    <property type="entry name" value="PKS"/>
    <property type="match status" value="1"/>
</dbReference>
<accession>E2BW12</accession>
<dbReference type="InterPro" id="IPR014031">
    <property type="entry name" value="Ketoacyl_synth_C"/>
</dbReference>
<dbReference type="EMBL" id="GL451087">
    <property type="protein sequence ID" value="EFN80119.1"/>
    <property type="molecule type" value="Genomic_DNA"/>
</dbReference>
<dbReference type="InterPro" id="IPR016039">
    <property type="entry name" value="Thiolase-like"/>
</dbReference>
<comment type="similarity">
    <text evidence="1">Belongs to the thiolase-like superfamily. Beta-ketoacyl-ACP synthases family.</text>
</comment>
<dbReference type="GO" id="GO:0004312">
    <property type="term" value="F:fatty acid synthase activity"/>
    <property type="evidence" value="ECO:0007669"/>
    <property type="project" value="TreeGrafter"/>
</dbReference>
<sequence>MIRGGECDAAIVGGANLCLHPNITLQFFHLGVLSADGYCKPFDVSGTGYMRSETIAVIYLQKVKNAKRIYATLVYSKTNCDGWKPEGITYPSLSMQKKLLEDFYNDCGITPEELSYMEAHATGTLAGDPPEVEAIDQALCSKRTTPLLVGSIKSNLGHSESASGLCQVVKVRILIP</sequence>
<keyword evidence="1" id="KW-0808">Transferase</keyword>
<evidence type="ECO:0000313" key="4">
    <source>
        <dbReference type="Proteomes" id="UP000008237"/>
    </source>
</evidence>
<organism evidence="4">
    <name type="scientific">Harpegnathos saltator</name>
    <name type="common">Jerdon's jumping ant</name>
    <dbReference type="NCBI Taxonomy" id="610380"/>
    <lineage>
        <taxon>Eukaryota</taxon>
        <taxon>Metazoa</taxon>
        <taxon>Ecdysozoa</taxon>
        <taxon>Arthropoda</taxon>
        <taxon>Hexapoda</taxon>
        <taxon>Insecta</taxon>
        <taxon>Pterygota</taxon>
        <taxon>Neoptera</taxon>
        <taxon>Endopterygota</taxon>
        <taxon>Hymenoptera</taxon>
        <taxon>Apocrita</taxon>
        <taxon>Aculeata</taxon>
        <taxon>Formicoidea</taxon>
        <taxon>Formicidae</taxon>
        <taxon>Ponerinae</taxon>
        <taxon>Ponerini</taxon>
        <taxon>Harpegnathos</taxon>
    </lineage>
</organism>
<feature type="domain" description="Ketosynthase family 3 (KS3)" evidence="2">
    <location>
        <begin position="1"/>
        <end position="176"/>
    </location>
</feature>
<dbReference type="SUPFAM" id="SSF53901">
    <property type="entry name" value="Thiolase-like"/>
    <property type="match status" value="2"/>
</dbReference>
<dbReference type="PANTHER" id="PTHR43775:SF23">
    <property type="entry name" value="FATTY ACID SYNTHASE 3"/>
    <property type="match status" value="1"/>
</dbReference>
<dbReference type="AlphaFoldDB" id="E2BW12"/>
<reference evidence="3 4" key="1">
    <citation type="journal article" date="2010" name="Science">
        <title>Genomic comparison of the ants Camponotus floridanus and Harpegnathos saltator.</title>
        <authorList>
            <person name="Bonasio R."/>
            <person name="Zhang G."/>
            <person name="Ye C."/>
            <person name="Mutti N.S."/>
            <person name="Fang X."/>
            <person name="Qin N."/>
            <person name="Donahue G."/>
            <person name="Yang P."/>
            <person name="Li Q."/>
            <person name="Li C."/>
            <person name="Zhang P."/>
            <person name="Huang Z."/>
            <person name="Berger S.L."/>
            <person name="Reinberg D."/>
            <person name="Wang J."/>
            <person name="Liebig J."/>
        </authorList>
    </citation>
    <scope>NUCLEOTIDE SEQUENCE [LARGE SCALE GENOMIC DNA]</scope>
    <source>
        <strain evidence="3 4">R22 G/1</strain>
    </source>
</reference>
<dbReference type="PROSITE" id="PS52004">
    <property type="entry name" value="KS3_2"/>
    <property type="match status" value="1"/>
</dbReference>
<dbReference type="InParanoid" id="E2BW12"/>
<dbReference type="Pfam" id="PF00109">
    <property type="entry name" value="ketoacyl-synt"/>
    <property type="match status" value="1"/>
</dbReference>
<keyword evidence="4" id="KW-1185">Reference proteome</keyword>
<dbReference type="STRING" id="610380.E2BW12"/>
<proteinExistence type="inferred from homology"/>
<dbReference type="SMART" id="SM00825">
    <property type="entry name" value="PKS_KS"/>
    <property type="match status" value="1"/>
</dbReference>